<dbReference type="OrthoDB" id="4476201at2759"/>
<feature type="transmembrane region" description="Helical" evidence="7">
    <location>
        <begin position="267"/>
        <end position="291"/>
    </location>
</feature>
<evidence type="ECO:0000256" key="2">
    <source>
        <dbReference type="ARBA" id="ARBA00022448"/>
    </source>
</evidence>
<organism evidence="8 9">
    <name type="scientific">Colletotrichum karsti</name>
    <dbReference type="NCBI Taxonomy" id="1095194"/>
    <lineage>
        <taxon>Eukaryota</taxon>
        <taxon>Fungi</taxon>
        <taxon>Dikarya</taxon>
        <taxon>Ascomycota</taxon>
        <taxon>Pezizomycotina</taxon>
        <taxon>Sordariomycetes</taxon>
        <taxon>Hypocreomycetidae</taxon>
        <taxon>Glomerellales</taxon>
        <taxon>Glomerellaceae</taxon>
        <taxon>Colletotrichum</taxon>
        <taxon>Colletotrichum boninense species complex</taxon>
    </lineage>
</organism>
<feature type="transmembrane region" description="Helical" evidence="7">
    <location>
        <begin position="471"/>
        <end position="486"/>
    </location>
</feature>
<dbReference type="Pfam" id="PF13520">
    <property type="entry name" value="AA_permease_2"/>
    <property type="match status" value="1"/>
</dbReference>
<keyword evidence="5 7" id="KW-0472">Membrane</keyword>
<dbReference type="GO" id="GO:0022857">
    <property type="term" value="F:transmembrane transporter activity"/>
    <property type="evidence" value="ECO:0007669"/>
    <property type="project" value="InterPro"/>
</dbReference>
<keyword evidence="9" id="KW-1185">Reference proteome</keyword>
<accession>A0A9P6IGT8</accession>
<feature type="transmembrane region" description="Helical" evidence="7">
    <location>
        <begin position="303"/>
        <end position="324"/>
    </location>
</feature>
<evidence type="ECO:0008006" key="10">
    <source>
        <dbReference type="Google" id="ProtNLM"/>
    </source>
</evidence>
<evidence type="ECO:0000313" key="8">
    <source>
        <dbReference type="EMBL" id="KAF9882277.1"/>
    </source>
</evidence>
<dbReference type="GO" id="GO:0016020">
    <property type="term" value="C:membrane"/>
    <property type="evidence" value="ECO:0007669"/>
    <property type="project" value="UniProtKB-SubCell"/>
</dbReference>
<dbReference type="InterPro" id="IPR002293">
    <property type="entry name" value="AA/rel_permease1"/>
</dbReference>
<dbReference type="GeneID" id="62156107"/>
<proteinExistence type="predicted"/>
<sequence>MASAGTNTTSSYKAEPSIRKHGSVNDVPTEELGQSVTIDTNGQDLIENGTITALGYQPAYRRVLGAFAGFCVVLSLTSPLGAILVSGHYPIYYAGYWGLSWGWILPNLMMLPQVLAICELCSSMPVNAGSYWWAAALAPARFSRPVAFITGWFNILALSTALAAFSFAVASGLAQNIMTFTDGLVLGNAHIMGFAMATITIWAVLMLLRLENVSILMMVTGTFLAVSSVAVIIALPVVHSQAGLPFAAARDVFGSYKNYSPWSEAGIAVPISFYGALFVNSVWTAPAYVAEETHNARVETPRAMLNSYIVTAVVGWGICLAFAFCISDMDTLVRTNIDFPLFEVVFRAWGKSTAAPFLLIGAIFSLVGSSGMLLTYATQVAAFARDEGLPYSKELCSIHERTNMPLNAVALLVGLSYLFLLPALSTNASDIIYAMATMCSMIILCIPLLLRLFAGDRWIPGPFNLGRWSKPAHFLGVLFSLFFFITRCFPPDPETPPAQAIVLVAVVTVAIGSWFIRGKNFKGLDLGALEAWRYAAHHTGAGSD</sequence>
<dbReference type="PANTHER" id="PTHR45649">
    <property type="entry name" value="AMINO-ACID PERMEASE BAT1"/>
    <property type="match status" value="1"/>
</dbReference>
<protein>
    <recommendedName>
        <fullName evidence="10">Amino acid transporter</fullName>
    </recommendedName>
</protein>
<evidence type="ECO:0000256" key="4">
    <source>
        <dbReference type="ARBA" id="ARBA00022989"/>
    </source>
</evidence>
<dbReference type="RefSeq" id="XP_038751738.1">
    <property type="nucleotide sequence ID" value="XM_038883033.1"/>
</dbReference>
<feature type="transmembrane region" description="Helical" evidence="7">
    <location>
        <begin position="405"/>
        <end position="425"/>
    </location>
</feature>
<feature type="transmembrane region" description="Helical" evidence="7">
    <location>
        <begin position="189"/>
        <end position="208"/>
    </location>
</feature>
<reference evidence="8" key="1">
    <citation type="submission" date="2020-03" db="EMBL/GenBank/DDBJ databases">
        <authorList>
            <person name="He L."/>
        </authorList>
    </citation>
    <scope>NUCLEOTIDE SEQUENCE</scope>
    <source>
        <strain evidence="8">CkLH20</strain>
    </source>
</reference>
<reference evidence="8" key="2">
    <citation type="submission" date="2020-11" db="EMBL/GenBank/DDBJ databases">
        <title>Whole genome sequencing of Colletotrichum sp.</title>
        <authorList>
            <person name="Li H."/>
        </authorList>
    </citation>
    <scope>NUCLEOTIDE SEQUENCE</scope>
    <source>
        <strain evidence="8">CkLH20</strain>
    </source>
</reference>
<comment type="caution">
    <text evidence="8">The sequence shown here is derived from an EMBL/GenBank/DDBJ whole genome shotgun (WGS) entry which is preliminary data.</text>
</comment>
<keyword evidence="3 7" id="KW-0812">Transmembrane</keyword>
<feature type="transmembrane region" description="Helical" evidence="7">
    <location>
        <begin position="431"/>
        <end position="450"/>
    </location>
</feature>
<feature type="transmembrane region" description="Helical" evidence="7">
    <location>
        <begin position="63"/>
        <end position="91"/>
    </location>
</feature>
<feature type="compositionally biased region" description="Polar residues" evidence="6">
    <location>
        <begin position="1"/>
        <end position="12"/>
    </location>
</feature>
<evidence type="ECO:0000256" key="5">
    <source>
        <dbReference type="ARBA" id="ARBA00023136"/>
    </source>
</evidence>
<evidence type="ECO:0000256" key="7">
    <source>
        <dbReference type="SAM" id="Phobius"/>
    </source>
</evidence>
<comment type="subcellular location">
    <subcellularLocation>
        <location evidence="1">Membrane</location>
        <topology evidence="1">Multi-pass membrane protein</topology>
    </subcellularLocation>
</comment>
<evidence type="ECO:0000256" key="3">
    <source>
        <dbReference type="ARBA" id="ARBA00022692"/>
    </source>
</evidence>
<feature type="transmembrane region" description="Helical" evidence="7">
    <location>
        <begin position="357"/>
        <end position="384"/>
    </location>
</feature>
<feature type="region of interest" description="Disordered" evidence="6">
    <location>
        <begin position="1"/>
        <end position="27"/>
    </location>
</feature>
<name>A0A9P6IGT8_9PEZI</name>
<dbReference type="EMBL" id="JAATWM020000001">
    <property type="protein sequence ID" value="KAF9882277.1"/>
    <property type="molecule type" value="Genomic_DNA"/>
</dbReference>
<feature type="transmembrane region" description="Helical" evidence="7">
    <location>
        <begin position="498"/>
        <end position="516"/>
    </location>
</feature>
<dbReference type="AlphaFoldDB" id="A0A9P6IGT8"/>
<evidence type="ECO:0000256" key="6">
    <source>
        <dbReference type="SAM" id="MobiDB-lite"/>
    </source>
</evidence>
<dbReference type="Proteomes" id="UP000781932">
    <property type="component" value="Unassembled WGS sequence"/>
</dbReference>
<keyword evidence="2" id="KW-0813">Transport</keyword>
<evidence type="ECO:0000256" key="1">
    <source>
        <dbReference type="ARBA" id="ARBA00004141"/>
    </source>
</evidence>
<dbReference type="PANTHER" id="PTHR45649:SF26">
    <property type="entry name" value="OS04G0435100 PROTEIN"/>
    <property type="match status" value="1"/>
</dbReference>
<dbReference type="PIRSF" id="PIRSF006060">
    <property type="entry name" value="AA_transporter"/>
    <property type="match status" value="1"/>
</dbReference>
<evidence type="ECO:0000313" key="9">
    <source>
        <dbReference type="Proteomes" id="UP000781932"/>
    </source>
</evidence>
<keyword evidence="4 7" id="KW-1133">Transmembrane helix</keyword>
<feature type="transmembrane region" description="Helical" evidence="7">
    <location>
        <begin position="215"/>
        <end position="238"/>
    </location>
</feature>
<gene>
    <name evidence="8" type="ORF">CkaCkLH20_00313</name>
</gene>
<dbReference type="Gene3D" id="1.20.1740.10">
    <property type="entry name" value="Amino acid/polyamine transporter I"/>
    <property type="match status" value="1"/>
</dbReference>
<feature type="transmembrane region" description="Helical" evidence="7">
    <location>
        <begin position="146"/>
        <end position="169"/>
    </location>
</feature>